<comment type="caution">
    <text evidence="2">The sequence shown here is derived from an EMBL/GenBank/DDBJ whole genome shotgun (WGS) entry which is preliminary data.</text>
</comment>
<evidence type="ECO:0000259" key="1">
    <source>
        <dbReference type="PROSITE" id="PS50263"/>
    </source>
</evidence>
<organism evidence="2 3">
    <name type="scientific">Nitrincola lacisaponensis</name>
    <dbReference type="NCBI Taxonomy" id="267850"/>
    <lineage>
        <taxon>Bacteria</taxon>
        <taxon>Pseudomonadati</taxon>
        <taxon>Pseudomonadota</taxon>
        <taxon>Gammaproteobacteria</taxon>
        <taxon>Oceanospirillales</taxon>
        <taxon>Oceanospirillaceae</taxon>
        <taxon>Nitrincola</taxon>
    </lineage>
</organism>
<accession>A0A063Y3T3</accession>
<keyword evidence="3" id="KW-1185">Reference proteome</keyword>
<dbReference type="PROSITE" id="PS50263">
    <property type="entry name" value="CN_HYDROLASE"/>
    <property type="match status" value="1"/>
</dbReference>
<gene>
    <name evidence="2" type="ORF">ADINL_0941</name>
</gene>
<dbReference type="SUPFAM" id="SSF56317">
    <property type="entry name" value="Carbon-nitrogen hydrolase"/>
    <property type="match status" value="1"/>
</dbReference>
<reference evidence="2 3" key="1">
    <citation type="journal article" date="2005" name="Int. J. Syst. Evol. Microbiol.">
        <title>Nitrincola lacisaponensis gen. nov., sp. nov., a novel alkaliphilic bacterium isolated from an alkaline, saline lake.</title>
        <authorList>
            <person name="Dimitriu P.A."/>
            <person name="Shukla S.K."/>
            <person name="Conradt J."/>
            <person name="Marquez M.C."/>
            <person name="Ventosa A."/>
            <person name="Maglia A."/>
            <person name="Peyton B.M."/>
            <person name="Pinkart H.C."/>
            <person name="Mormile M.R."/>
        </authorList>
    </citation>
    <scope>NUCLEOTIDE SEQUENCE [LARGE SCALE GENOMIC DNA]</scope>
    <source>
        <strain evidence="2 3">4CA</strain>
    </source>
</reference>
<sequence length="293" mass="32588">MQVMTRYRAAVAAYPLDWLSDWQAYERKLTDWVSDATRQGASLLVFPEYAAMELASLAGKAVAADLQQQIDVLSERAVQIDALHQDLAQRFNCYVLAGSLPLRLSPSRVVNRARLFGPEGCLGYQDKQIMTRFERELWRVESGDGLRVFDTPLGRLGILICYDSEFPLLGRQLAEAGVEVLLVPSCTDTLAGYWRVRIGAMARALENQCYVLQAPTVGEADWSPAVDENVGAAAIYGPPDRGFPETGVLAEGELNQPGWVIAEIDLEAVAQVREAGQVLNFKHWPEQFKKDER</sequence>
<dbReference type="PATRIC" id="fig|267850.7.peg.935"/>
<dbReference type="Gene3D" id="3.60.110.10">
    <property type="entry name" value="Carbon-nitrogen hydrolase"/>
    <property type="match status" value="1"/>
</dbReference>
<protein>
    <submittedName>
        <fullName evidence="2">Hydrolase, carbon-nitrogen family</fullName>
    </submittedName>
</protein>
<dbReference type="CDD" id="cd07574">
    <property type="entry name" value="nitrilase_Rim1_like"/>
    <property type="match status" value="1"/>
</dbReference>
<dbReference type="PANTHER" id="PTHR23088:SF50">
    <property type="entry name" value="HYDROLASE YHCX"/>
    <property type="match status" value="1"/>
</dbReference>
<dbReference type="GO" id="GO:0016787">
    <property type="term" value="F:hydrolase activity"/>
    <property type="evidence" value="ECO:0007669"/>
    <property type="project" value="UniProtKB-KW"/>
</dbReference>
<dbReference type="AlphaFoldDB" id="A0A063Y3T3"/>
<evidence type="ECO:0000313" key="3">
    <source>
        <dbReference type="Proteomes" id="UP000027318"/>
    </source>
</evidence>
<dbReference type="EMBL" id="JMSZ01000016">
    <property type="protein sequence ID" value="KDE40349.1"/>
    <property type="molecule type" value="Genomic_DNA"/>
</dbReference>
<keyword evidence="2" id="KW-0378">Hydrolase</keyword>
<dbReference type="InterPro" id="IPR036526">
    <property type="entry name" value="C-N_Hydrolase_sf"/>
</dbReference>
<name>A0A063Y3T3_9GAMM</name>
<dbReference type="PANTHER" id="PTHR23088">
    <property type="entry name" value="NITRILASE-RELATED"/>
    <property type="match status" value="1"/>
</dbReference>
<evidence type="ECO:0000313" key="2">
    <source>
        <dbReference type="EMBL" id="KDE40349.1"/>
    </source>
</evidence>
<dbReference type="Pfam" id="PF00795">
    <property type="entry name" value="CN_hydrolase"/>
    <property type="match status" value="1"/>
</dbReference>
<feature type="domain" description="CN hydrolase" evidence="1">
    <location>
        <begin position="7"/>
        <end position="266"/>
    </location>
</feature>
<dbReference type="Proteomes" id="UP000027318">
    <property type="component" value="Unassembled WGS sequence"/>
</dbReference>
<proteinExistence type="predicted"/>
<dbReference type="RefSeq" id="WP_239644333.1">
    <property type="nucleotide sequence ID" value="NZ_JMSZ01000016.1"/>
</dbReference>
<dbReference type="STRING" id="267850.ADINL_0941"/>
<dbReference type="InterPro" id="IPR003010">
    <property type="entry name" value="C-N_Hydrolase"/>
</dbReference>